<evidence type="ECO:0000256" key="5">
    <source>
        <dbReference type="ARBA" id="ARBA00022989"/>
    </source>
</evidence>
<dbReference type="Pfam" id="PF00230">
    <property type="entry name" value="MIP"/>
    <property type="match status" value="1"/>
</dbReference>
<dbReference type="SUPFAM" id="SSF81338">
    <property type="entry name" value="Aquaporin-like"/>
    <property type="match status" value="1"/>
</dbReference>
<dbReference type="GO" id="GO:0005886">
    <property type="term" value="C:plasma membrane"/>
    <property type="evidence" value="ECO:0007669"/>
    <property type="project" value="TreeGrafter"/>
</dbReference>
<accession>A0A6P7SW88</accession>
<dbReference type="PROSITE" id="PS00221">
    <property type="entry name" value="MIP"/>
    <property type="match status" value="1"/>
</dbReference>
<gene>
    <name evidence="10" type="primary">LOC115216759</name>
</gene>
<dbReference type="CDD" id="cd00333">
    <property type="entry name" value="MIP"/>
    <property type="match status" value="1"/>
</dbReference>
<dbReference type="InterPro" id="IPR023271">
    <property type="entry name" value="Aquaporin-like"/>
</dbReference>
<reference evidence="10" key="1">
    <citation type="submission" date="2025-08" db="UniProtKB">
        <authorList>
            <consortium name="RefSeq"/>
        </authorList>
    </citation>
    <scope>IDENTIFICATION</scope>
</reference>
<dbReference type="GO" id="GO:0015254">
    <property type="term" value="F:glycerol channel activity"/>
    <property type="evidence" value="ECO:0007669"/>
    <property type="project" value="TreeGrafter"/>
</dbReference>
<name>A0A6P7SW88_9MOLL</name>
<keyword evidence="3 7" id="KW-0813">Transport</keyword>
<evidence type="ECO:0000313" key="9">
    <source>
        <dbReference type="Proteomes" id="UP000515154"/>
    </source>
</evidence>
<evidence type="ECO:0000256" key="1">
    <source>
        <dbReference type="ARBA" id="ARBA00004141"/>
    </source>
</evidence>
<keyword evidence="4 7" id="KW-0812">Transmembrane</keyword>
<evidence type="ECO:0000256" key="8">
    <source>
        <dbReference type="SAM" id="Phobius"/>
    </source>
</evidence>
<evidence type="ECO:0000256" key="2">
    <source>
        <dbReference type="ARBA" id="ARBA00006175"/>
    </source>
</evidence>
<dbReference type="AlphaFoldDB" id="A0A6P7SW88"/>
<comment type="similarity">
    <text evidence="2 7">Belongs to the MIP/aquaporin (TC 1.A.8) family.</text>
</comment>
<evidence type="ECO:0000256" key="3">
    <source>
        <dbReference type="ARBA" id="ARBA00022448"/>
    </source>
</evidence>
<evidence type="ECO:0000256" key="6">
    <source>
        <dbReference type="ARBA" id="ARBA00023136"/>
    </source>
</evidence>
<feature type="transmembrane region" description="Helical" evidence="8">
    <location>
        <begin position="12"/>
        <end position="29"/>
    </location>
</feature>
<dbReference type="InterPro" id="IPR000425">
    <property type="entry name" value="MIP"/>
</dbReference>
<keyword evidence="9" id="KW-1185">Reference proteome</keyword>
<feature type="transmembrane region" description="Helical" evidence="8">
    <location>
        <begin position="227"/>
        <end position="246"/>
    </location>
</feature>
<dbReference type="InterPro" id="IPR050363">
    <property type="entry name" value="MIP/Aquaporin"/>
</dbReference>
<organism evidence="9 10">
    <name type="scientific">Octopus sinensis</name>
    <name type="common">East Asian common octopus</name>
    <dbReference type="NCBI Taxonomy" id="2607531"/>
    <lineage>
        <taxon>Eukaryota</taxon>
        <taxon>Metazoa</taxon>
        <taxon>Spiralia</taxon>
        <taxon>Lophotrochozoa</taxon>
        <taxon>Mollusca</taxon>
        <taxon>Cephalopoda</taxon>
        <taxon>Coleoidea</taxon>
        <taxon>Octopodiformes</taxon>
        <taxon>Octopoda</taxon>
        <taxon>Incirrata</taxon>
        <taxon>Octopodidae</taxon>
        <taxon>Octopus</taxon>
    </lineage>
</organism>
<evidence type="ECO:0000256" key="7">
    <source>
        <dbReference type="RuleBase" id="RU000477"/>
    </source>
</evidence>
<feature type="transmembrane region" description="Helical" evidence="8">
    <location>
        <begin position="142"/>
        <end position="163"/>
    </location>
</feature>
<dbReference type="RefSeq" id="XP_029642181.1">
    <property type="nucleotide sequence ID" value="XM_029786321.2"/>
</dbReference>
<protein>
    <submittedName>
        <fullName evidence="10">Aquaporin-9 isoform X1</fullName>
    </submittedName>
</protein>
<dbReference type="KEGG" id="osn:115216759"/>
<dbReference type="Gene3D" id="1.20.1080.10">
    <property type="entry name" value="Glycerol uptake facilitator protein"/>
    <property type="match status" value="1"/>
</dbReference>
<feature type="transmembrane region" description="Helical" evidence="8">
    <location>
        <begin position="175"/>
        <end position="192"/>
    </location>
</feature>
<dbReference type="NCBIfam" id="TIGR00861">
    <property type="entry name" value="MIP"/>
    <property type="match status" value="1"/>
</dbReference>
<dbReference type="InterPro" id="IPR022357">
    <property type="entry name" value="MIP_CS"/>
</dbReference>
<evidence type="ECO:0000313" key="10">
    <source>
        <dbReference type="RefSeq" id="XP_029642181.1"/>
    </source>
</evidence>
<sequence>MVRCHHIHSETLRGVLAEFLGTFVFGSFVMGSSAQNTFSNNPNTLQANLASGIGLMVGIYISGGVSGGHLNPAVTLACCLGKKTSWKRLPFYWISQLLAAVLAAALQYGICYDVIEEFNGNIRNQTTAAIFVTYPPTFTNTYVGFSNQVYATFFFCGGILAIIDSNSTVSSPNMAPLAIGLLLTAVVSSYGLNGGPAVNPALDLGPRIVLLLAGWGVEPFTFRNLNWFWVPIVGPLLGSFLGWLFYHAFVAHHWSEMDTFSDFLSSTGKYEGQNIVTDHITNYPTSMESIWTLGTTENNINKFEIRD</sequence>
<dbReference type="PANTHER" id="PTHR43829:SF9">
    <property type="entry name" value="AQUAPORIN-9"/>
    <property type="match status" value="1"/>
</dbReference>
<proteinExistence type="inferred from homology"/>
<comment type="subcellular location">
    <subcellularLocation>
        <location evidence="1">Membrane</location>
        <topology evidence="1">Multi-pass membrane protein</topology>
    </subcellularLocation>
</comment>
<dbReference type="Proteomes" id="UP000515154">
    <property type="component" value="Linkage group LG10"/>
</dbReference>
<dbReference type="PRINTS" id="PR00783">
    <property type="entry name" value="MINTRINSICP"/>
</dbReference>
<feature type="transmembrane region" description="Helical" evidence="8">
    <location>
        <begin position="91"/>
        <end position="110"/>
    </location>
</feature>
<keyword evidence="5 8" id="KW-1133">Transmembrane helix</keyword>
<feature type="transmembrane region" description="Helical" evidence="8">
    <location>
        <begin position="49"/>
        <end position="70"/>
    </location>
</feature>
<keyword evidence="6 8" id="KW-0472">Membrane</keyword>
<evidence type="ECO:0000256" key="4">
    <source>
        <dbReference type="ARBA" id="ARBA00022692"/>
    </source>
</evidence>
<dbReference type="GO" id="GO:0015250">
    <property type="term" value="F:water channel activity"/>
    <property type="evidence" value="ECO:0007669"/>
    <property type="project" value="TreeGrafter"/>
</dbReference>
<dbReference type="PANTHER" id="PTHR43829">
    <property type="entry name" value="AQUAPORIN OR AQUAGLYCEROPORIN RELATED"/>
    <property type="match status" value="1"/>
</dbReference>